<comment type="caution">
    <text evidence="1">The sequence shown here is derived from an EMBL/GenBank/DDBJ whole genome shotgun (WGS) entry which is preliminary data.</text>
</comment>
<gene>
    <name evidence="1" type="ORF">G3480_11710</name>
</gene>
<reference evidence="2" key="1">
    <citation type="journal article" date="2020" name="Microbiol. Resour. Announc.">
        <title>Draft Genome Sequences of Thiorhodococcus mannitoliphagus and Thiorhodococcus minor, Purple Sulfur Photosynthetic Bacteria in the Gammaproteobacterial Family Chromatiaceae.</title>
        <authorList>
            <person name="Aviles F.A."/>
            <person name="Meyer T.E."/>
            <person name="Kyndt J.A."/>
        </authorList>
    </citation>
    <scope>NUCLEOTIDE SEQUENCE [LARGE SCALE GENOMIC DNA]</scope>
    <source>
        <strain evidence="2">DSM 18266</strain>
    </source>
</reference>
<organism evidence="1 2">
    <name type="scientific">Thiorhodococcus mannitoliphagus</name>
    <dbReference type="NCBI Taxonomy" id="329406"/>
    <lineage>
        <taxon>Bacteria</taxon>
        <taxon>Pseudomonadati</taxon>
        <taxon>Pseudomonadota</taxon>
        <taxon>Gammaproteobacteria</taxon>
        <taxon>Chromatiales</taxon>
        <taxon>Chromatiaceae</taxon>
        <taxon>Thiorhodococcus</taxon>
    </lineage>
</organism>
<dbReference type="Proteomes" id="UP000471640">
    <property type="component" value="Unassembled WGS sequence"/>
</dbReference>
<sequence>MISYSIQALDSHRCDLSVRPGRAVRRARMGSLPRLMTIAREKRAPGSGEAEERTLSIEERICRYLDSQPAQLYRGGA</sequence>
<name>A0A6P1DT19_9GAMM</name>
<reference evidence="1 2" key="2">
    <citation type="submission" date="2020-02" db="EMBL/GenBank/DDBJ databases">
        <title>Genome sequences of Thiorhodococcus mannitoliphagus and Thiorhodococcus minor, purple sulfur photosynthetic bacteria in the gammaproteobacterial family, Chromatiaceae.</title>
        <authorList>
            <person name="Aviles F.A."/>
            <person name="Meyer T.E."/>
            <person name="Kyndt J.A."/>
        </authorList>
    </citation>
    <scope>NUCLEOTIDE SEQUENCE [LARGE SCALE GENOMIC DNA]</scope>
    <source>
        <strain evidence="1 2">DSM 18266</strain>
    </source>
</reference>
<keyword evidence="2" id="KW-1185">Reference proteome</keyword>
<evidence type="ECO:0000313" key="2">
    <source>
        <dbReference type="Proteomes" id="UP000471640"/>
    </source>
</evidence>
<protein>
    <submittedName>
        <fullName evidence="1">Uncharacterized protein</fullName>
    </submittedName>
</protein>
<dbReference type="AlphaFoldDB" id="A0A6P1DT19"/>
<evidence type="ECO:0000313" key="1">
    <source>
        <dbReference type="EMBL" id="NEX20969.1"/>
    </source>
</evidence>
<dbReference type="EMBL" id="JAAIJR010000041">
    <property type="protein sequence ID" value="NEX20969.1"/>
    <property type="molecule type" value="Genomic_DNA"/>
</dbReference>
<accession>A0A6P1DT19</accession>
<proteinExistence type="predicted"/>